<accession>A0A8J9V0E1</accession>
<keyword evidence="5" id="KW-0808">Transferase</keyword>
<evidence type="ECO:0000256" key="9">
    <source>
        <dbReference type="ARBA" id="ARBA00022833"/>
    </source>
</evidence>
<evidence type="ECO:0000256" key="3">
    <source>
        <dbReference type="ARBA" id="ARBA00008212"/>
    </source>
</evidence>
<dbReference type="AlphaFoldDB" id="A0A8J9V0E1"/>
<evidence type="ECO:0000256" key="12">
    <source>
        <dbReference type="ARBA" id="ARBA00032533"/>
    </source>
</evidence>
<evidence type="ECO:0000256" key="5">
    <source>
        <dbReference type="ARBA" id="ARBA00022679"/>
    </source>
</evidence>
<comment type="subcellular location">
    <subcellularLocation>
        <location evidence="1">Nucleus</location>
    </subcellularLocation>
</comment>
<dbReference type="GO" id="GO:0030915">
    <property type="term" value="C:Smc5-Smc6 complex"/>
    <property type="evidence" value="ECO:0007669"/>
    <property type="project" value="InterPro"/>
</dbReference>
<reference evidence="14" key="1">
    <citation type="submission" date="2021-12" db="EMBL/GenBank/DDBJ databases">
        <authorList>
            <person name="Martin H S."/>
        </authorList>
    </citation>
    <scope>NUCLEOTIDE SEQUENCE</scope>
</reference>
<dbReference type="PANTHER" id="PTHR21330:SF1">
    <property type="entry name" value="E3 SUMO-PROTEIN LIGASE NSE2"/>
    <property type="match status" value="1"/>
</dbReference>
<dbReference type="GO" id="GO:0061665">
    <property type="term" value="F:SUMO ligase activity"/>
    <property type="evidence" value="ECO:0007669"/>
    <property type="project" value="TreeGrafter"/>
</dbReference>
<evidence type="ECO:0000256" key="11">
    <source>
        <dbReference type="ARBA" id="ARBA00031731"/>
    </source>
</evidence>
<dbReference type="GO" id="GO:0016925">
    <property type="term" value="P:protein sumoylation"/>
    <property type="evidence" value="ECO:0007669"/>
    <property type="project" value="UniProtKB-UniPathway"/>
</dbReference>
<feature type="non-terminal residue" evidence="14">
    <location>
        <position position="204"/>
    </location>
</feature>
<evidence type="ECO:0000256" key="1">
    <source>
        <dbReference type="ARBA" id="ARBA00004123"/>
    </source>
</evidence>
<dbReference type="InterPro" id="IPR004181">
    <property type="entry name" value="Znf_MIZ"/>
</dbReference>
<comment type="similarity">
    <text evidence="3">Belongs to the NSE2 family.</text>
</comment>
<dbReference type="Pfam" id="PF11789">
    <property type="entry name" value="zf-Nse"/>
    <property type="match status" value="1"/>
</dbReference>
<dbReference type="GO" id="GO:0008270">
    <property type="term" value="F:zinc ion binding"/>
    <property type="evidence" value="ECO:0007669"/>
    <property type="project" value="UniProtKB-KW"/>
</dbReference>
<protein>
    <recommendedName>
        <fullName evidence="4">E3 SUMO-protein ligase NSE2</fullName>
    </recommendedName>
    <alternativeName>
        <fullName evidence="11">E3 SUMO-protein transferase NSE2</fullName>
    </alternativeName>
    <alternativeName>
        <fullName evidence="12">Non-structural maintenance of chromosomes element 2 homolog</fullName>
    </alternativeName>
</protein>
<keyword evidence="9" id="KW-0862">Zinc</keyword>
<dbReference type="InterPro" id="IPR013083">
    <property type="entry name" value="Znf_RING/FYVE/PHD"/>
</dbReference>
<evidence type="ECO:0000256" key="7">
    <source>
        <dbReference type="ARBA" id="ARBA00022771"/>
    </source>
</evidence>
<gene>
    <name evidence="14" type="ORF">BINO364_LOCUS13307</name>
</gene>
<dbReference type="UniPathway" id="UPA00886"/>
<evidence type="ECO:0000256" key="8">
    <source>
        <dbReference type="ARBA" id="ARBA00022786"/>
    </source>
</evidence>
<dbReference type="GO" id="GO:0000724">
    <property type="term" value="P:double-strand break repair via homologous recombination"/>
    <property type="evidence" value="ECO:0007669"/>
    <property type="project" value="InterPro"/>
</dbReference>
<evidence type="ECO:0000256" key="6">
    <source>
        <dbReference type="ARBA" id="ARBA00022723"/>
    </source>
</evidence>
<proteinExistence type="inferred from homology"/>
<keyword evidence="10" id="KW-0539">Nucleus</keyword>
<evidence type="ECO:0000256" key="4">
    <source>
        <dbReference type="ARBA" id="ARBA00020923"/>
    </source>
</evidence>
<dbReference type="Proteomes" id="UP000838878">
    <property type="component" value="Chromosome 7"/>
</dbReference>
<comment type="pathway">
    <text evidence="2">Protein modification; protein sumoylation.</text>
</comment>
<sequence length="204" mass="23413">MAMDYTNIYWDMTAEELASLRKQCVQSLYECTDYVLKYLDGDEKKIELDNLKSYIQGYCSLDELSSKGSGGLICEDDSFDDIKKKVEEWLPNSKHSNHHYMTSFLNKIKNKEASSSQKDPELVITCTNQQQIDPYSKEPIQIPVKNTFCGHVYDKKSILKYMGVNSRAKCPYMGCSNAVLLTKECLVCHEMPVEMNSTTVYNKM</sequence>
<evidence type="ECO:0000256" key="2">
    <source>
        <dbReference type="ARBA" id="ARBA00004718"/>
    </source>
</evidence>
<dbReference type="Gene3D" id="3.30.40.10">
    <property type="entry name" value="Zinc/RING finger domain, C3HC4 (zinc finger)"/>
    <property type="match status" value="1"/>
</dbReference>
<keyword evidence="6" id="KW-0479">Metal-binding</keyword>
<organism evidence="14 15">
    <name type="scientific">Brenthis ino</name>
    <name type="common">lesser marbled fritillary</name>
    <dbReference type="NCBI Taxonomy" id="405034"/>
    <lineage>
        <taxon>Eukaryota</taxon>
        <taxon>Metazoa</taxon>
        <taxon>Ecdysozoa</taxon>
        <taxon>Arthropoda</taxon>
        <taxon>Hexapoda</taxon>
        <taxon>Insecta</taxon>
        <taxon>Pterygota</taxon>
        <taxon>Neoptera</taxon>
        <taxon>Endopterygota</taxon>
        <taxon>Lepidoptera</taxon>
        <taxon>Glossata</taxon>
        <taxon>Ditrysia</taxon>
        <taxon>Papilionoidea</taxon>
        <taxon>Nymphalidae</taxon>
        <taxon>Heliconiinae</taxon>
        <taxon>Argynnini</taxon>
        <taxon>Brenthis</taxon>
    </lineage>
</organism>
<evidence type="ECO:0000256" key="10">
    <source>
        <dbReference type="ARBA" id="ARBA00023242"/>
    </source>
</evidence>
<dbReference type="GO" id="GO:0005634">
    <property type="term" value="C:nucleus"/>
    <property type="evidence" value="ECO:0007669"/>
    <property type="project" value="UniProtKB-SubCell"/>
</dbReference>
<keyword evidence="15" id="KW-1185">Reference proteome</keyword>
<keyword evidence="7" id="KW-0863">Zinc-finger</keyword>
<keyword evidence="8" id="KW-0833">Ubl conjugation pathway</keyword>
<dbReference type="EMBL" id="OV170227">
    <property type="protein sequence ID" value="CAH0728044.1"/>
    <property type="molecule type" value="Genomic_DNA"/>
</dbReference>
<dbReference type="PANTHER" id="PTHR21330">
    <property type="entry name" value="E3 SUMO-PROTEIN LIGASE NSE2"/>
    <property type="match status" value="1"/>
</dbReference>
<dbReference type="InterPro" id="IPR026846">
    <property type="entry name" value="Nse2(Mms21)"/>
</dbReference>
<dbReference type="OrthoDB" id="26899at2759"/>
<feature type="domain" description="SP-RING-type" evidence="13">
    <location>
        <begin position="121"/>
        <end position="176"/>
    </location>
</feature>
<evidence type="ECO:0000313" key="15">
    <source>
        <dbReference type="Proteomes" id="UP000838878"/>
    </source>
</evidence>
<dbReference type="SUPFAM" id="SSF57850">
    <property type="entry name" value="RING/U-box"/>
    <property type="match status" value="1"/>
</dbReference>
<evidence type="ECO:0000259" key="13">
    <source>
        <dbReference type="Pfam" id="PF11789"/>
    </source>
</evidence>
<evidence type="ECO:0000313" key="14">
    <source>
        <dbReference type="EMBL" id="CAH0728044.1"/>
    </source>
</evidence>
<name>A0A8J9V0E1_9NEOP</name>